<evidence type="ECO:0000313" key="3">
    <source>
        <dbReference type="Proteomes" id="UP000634136"/>
    </source>
</evidence>
<proteinExistence type="predicted"/>
<feature type="compositionally biased region" description="Basic and acidic residues" evidence="1">
    <location>
        <begin position="202"/>
        <end position="224"/>
    </location>
</feature>
<protein>
    <submittedName>
        <fullName evidence="2">Uncharacterized protein</fullName>
    </submittedName>
</protein>
<evidence type="ECO:0000313" key="2">
    <source>
        <dbReference type="EMBL" id="KAF7812861.1"/>
    </source>
</evidence>
<dbReference type="Proteomes" id="UP000634136">
    <property type="component" value="Unassembled WGS sequence"/>
</dbReference>
<accession>A0A834T0A9</accession>
<feature type="region of interest" description="Disordered" evidence="1">
    <location>
        <begin position="202"/>
        <end position="232"/>
    </location>
</feature>
<dbReference type="AlphaFoldDB" id="A0A834T0A9"/>
<sequence length="232" mass="25462">MINVPEVAYQEDEIYEQYETSIDDEDVNLCGDVGEGDVVEVIETEVDCMARGKGKGTIARVGRGGRTAVENDGGSACSRLRKGRSLSQSGGSFNDEIEEMPIEVPVQDGDEGNHVEEYVHQPTSNDHSNNGVPSCTETQQTDTTQIPQSNTTQTQFHPHQAVCEIGIIIQKQFGGSWIVWNEVPQEVKDLWFSEFKSRELARCGKKDTGRGSTRDAKGNARYEEANNGATSS</sequence>
<organism evidence="2 3">
    <name type="scientific">Senna tora</name>
    <dbReference type="NCBI Taxonomy" id="362788"/>
    <lineage>
        <taxon>Eukaryota</taxon>
        <taxon>Viridiplantae</taxon>
        <taxon>Streptophyta</taxon>
        <taxon>Embryophyta</taxon>
        <taxon>Tracheophyta</taxon>
        <taxon>Spermatophyta</taxon>
        <taxon>Magnoliopsida</taxon>
        <taxon>eudicotyledons</taxon>
        <taxon>Gunneridae</taxon>
        <taxon>Pentapetalae</taxon>
        <taxon>rosids</taxon>
        <taxon>fabids</taxon>
        <taxon>Fabales</taxon>
        <taxon>Fabaceae</taxon>
        <taxon>Caesalpinioideae</taxon>
        <taxon>Cassia clade</taxon>
        <taxon>Senna</taxon>
    </lineage>
</organism>
<name>A0A834T0A9_9FABA</name>
<gene>
    <name evidence="2" type="ORF">G2W53_033837</name>
</gene>
<feature type="region of interest" description="Disordered" evidence="1">
    <location>
        <begin position="122"/>
        <end position="144"/>
    </location>
</feature>
<comment type="caution">
    <text evidence="2">The sequence shown here is derived from an EMBL/GenBank/DDBJ whole genome shotgun (WGS) entry which is preliminary data.</text>
</comment>
<evidence type="ECO:0000256" key="1">
    <source>
        <dbReference type="SAM" id="MobiDB-lite"/>
    </source>
</evidence>
<reference evidence="2" key="1">
    <citation type="submission" date="2020-09" db="EMBL/GenBank/DDBJ databases">
        <title>Genome-Enabled Discovery of Anthraquinone Biosynthesis in Senna tora.</title>
        <authorList>
            <person name="Kang S.-H."/>
            <person name="Pandey R.P."/>
            <person name="Lee C.-M."/>
            <person name="Sim J.-S."/>
            <person name="Jeong J.-T."/>
            <person name="Choi B.-S."/>
            <person name="Jung M."/>
            <person name="Ginzburg D."/>
            <person name="Zhao K."/>
            <person name="Won S.Y."/>
            <person name="Oh T.-J."/>
            <person name="Yu Y."/>
            <person name="Kim N.-H."/>
            <person name="Lee O.R."/>
            <person name="Lee T.-H."/>
            <person name="Bashyal P."/>
            <person name="Kim T.-S."/>
            <person name="Lee W.-H."/>
            <person name="Kawkins C."/>
            <person name="Kim C.-K."/>
            <person name="Kim J.S."/>
            <person name="Ahn B.O."/>
            <person name="Rhee S.Y."/>
            <person name="Sohng J.K."/>
        </authorList>
    </citation>
    <scope>NUCLEOTIDE SEQUENCE</scope>
    <source>
        <tissue evidence="2">Leaf</tissue>
    </source>
</reference>
<feature type="region of interest" description="Disordered" evidence="1">
    <location>
        <begin position="66"/>
        <end position="93"/>
    </location>
</feature>
<keyword evidence="3" id="KW-1185">Reference proteome</keyword>
<dbReference type="EMBL" id="JAAIUW010000010">
    <property type="protein sequence ID" value="KAF7812861.1"/>
    <property type="molecule type" value="Genomic_DNA"/>
</dbReference>